<keyword evidence="1" id="KW-0472">Membrane</keyword>
<protein>
    <submittedName>
        <fullName evidence="2">Uncharacterized protein</fullName>
    </submittedName>
</protein>
<name>A0ABQ4UGH0_9HYPH</name>
<dbReference type="RefSeq" id="WP_108941890.1">
    <property type="nucleotide sequence ID" value="NZ_BAAADH010000070.1"/>
</dbReference>
<feature type="transmembrane region" description="Helical" evidence="1">
    <location>
        <begin position="47"/>
        <end position="65"/>
    </location>
</feature>
<evidence type="ECO:0000313" key="2">
    <source>
        <dbReference type="EMBL" id="GJE66358.1"/>
    </source>
</evidence>
<reference evidence="2" key="2">
    <citation type="submission" date="2021-08" db="EMBL/GenBank/DDBJ databases">
        <authorList>
            <person name="Tani A."/>
            <person name="Ola A."/>
            <person name="Ogura Y."/>
            <person name="Katsura K."/>
            <person name="Hayashi T."/>
        </authorList>
    </citation>
    <scope>NUCLEOTIDE SEQUENCE</scope>
    <source>
        <strain evidence="2">NBRC 15686</strain>
    </source>
</reference>
<evidence type="ECO:0000256" key="1">
    <source>
        <dbReference type="SAM" id="Phobius"/>
    </source>
</evidence>
<keyword evidence="1" id="KW-0812">Transmembrane</keyword>
<proteinExistence type="predicted"/>
<gene>
    <name evidence="2" type="ORF">LNAOJCKE_3577</name>
</gene>
<dbReference type="EMBL" id="BPRC01000013">
    <property type="protein sequence ID" value="GJE66358.1"/>
    <property type="molecule type" value="Genomic_DNA"/>
</dbReference>
<accession>A0ABQ4UGH0</accession>
<sequence length="66" mass="7335">MSIARIRETDEQWVELPEPDLERYLLHTRGQAANDNRRLSAETFRTVQLGACVALIGAATLIGALI</sequence>
<evidence type="ECO:0000313" key="3">
    <source>
        <dbReference type="Proteomes" id="UP001055039"/>
    </source>
</evidence>
<keyword evidence="1" id="KW-1133">Transmembrane helix</keyword>
<reference evidence="2" key="1">
    <citation type="journal article" date="2021" name="Front. Microbiol.">
        <title>Comprehensive Comparative Genomics and Phenotyping of Methylobacterium Species.</title>
        <authorList>
            <person name="Alessa O."/>
            <person name="Ogura Y."/>
            <person name="Fujitani Y."/>
            <person name="Takami H."/>
            <person name="Hayashi T."/>
            <person name="Sahin N."/>
            <person name="Tani A."/>
        </authorList>
    </citation>
    <scope>NUCLEOTIDE SEQUENCE</scope>
    <source>
        <strain evidence="2">NBRC 15686</strain>
    </source>
</reference>
<dbReference type="Proteomes" id="UP001055039">
    <property type="component" value="Unassembled WGS sequence"/>
</dbReference>
<comment type="caution">
    <text evidence="2">The sequence shown here is derived from an EMBL/GenBank/DDBJ whole genome shotgun (WGS) entry which is preliminary data.</text>
</comment>
<organism evidence="2 3">
    <name type="scientific">Methylorubrum aminovorans</name>
    <dbReference type="NCBI Taxonomy" id="269069"/>
    <lineage>
        <taxon>Bacteria</taxon>
        <taxon>Pseudomonadati</taxon>
        <taxon>Pseudomonadota</taxon>
        <taxon>Alphaproteobacteria</taxon>
        <taxon>Hyphomicrobiales</taxon>
        <taxon>Methylobacteriaceae</taxon>
        <taxon>Methylorubrum</taxon>
    </lineage>
</organism>
<keyword evidence="3" id="KW-1185">Reference proteome</keyword>